<evidence type="ECO:0000256" key="2">
    <source>
        <dbReference type="SAM" id="Phobius"/>
    </source>
</evidence>
<dbReference type="RefSeq" id="WP_033099156.1">
    <property type="nucleotide sequence ID" value="NZ_JACEIP010000001.1"/>
</dbReference>
<keyword evidence="2" id="KW-1133">Transmembrane helix</keyword>
<dbReference type="AlphaFoldDB" id="A0A7W1X7D6"/>
<keyword evidence="2" id="KW-0812">Transmembrane</keyword>
<feature type="transmembrane region" description="Helical" evidence="2">
    <location>
        <begin position="7"/>
        <end position="24"/>
    </location>
</feature>
<feature type="transmembrane region" description="Helical" evidence="2">
    <location>
        <begin position="30"/>
        <end position="46"/>
    </location>
</feature>
<reference evidence="3 4" key="1">
    <citation type="submission" date="2020-07" db="EMBL/GenBank/DDBJ databases">
        <authorList>
            <person name="Feng H."/>
        </authorList>
    </citation>
    <scope>NUCLEOTIDE SEQUENCE [LARGE SCALE GENOMIC DNA]</scope>
    <source>
        <strain evidence="4">s-11</strain>
    </source>
</reference>
<gene>
    <name evidence="3" type="ORF">H1164_00025</name>
</gene>
<sequence>MKSAKAWHYLILGLAGLGFVVQLIRAPFSILLPVIIIALIYFLFKTPPQWLLRFTSAHPPLAKKNKGKKARKKKRPFQVIDGNKKY</sequence>
<keyword evidence="4" id="KW-1185">Reference proteome</keyword>
<evidence type="ECO:0000313" key="3">
    <source>
        <dbReference type="EMBL" id="MBA4541299.1"/>
    </source>
</evidence>
<dbReference type="EMBL" id="JACEIP010000001">
    <property type="protein sequence ID" value="MBA4541299.1"/>
    <property type="molecule type" value="Genomic_DNA"/>
</dbReference>
<accession>A0A7W1X7D6</accession>
<comment type="caution">
    <text evidence="3">The sequence shown here is derived from an EMBL/GenBank/DDBJ whole genome shotgun (WGS) entry which is preliminary data.</text>
</comment>
<feature type="compositionally biased region" description="Basic residues" evidence="1">
    <location>
        <begin position="61"/>
        <end position="76"/>
    </location>
</feature>
<evidence type="ECO:0000313" key="4">
    <source>
        <dbReference type="Proteomes" id="UP000530514"/>
    </source>
</evidence>
<feature type="region of interest" description="Disordered" evidence="1">
    <location>
        <begin position="60"/>
        <end position="86"/>
    </location>
</feature>
<organism evidence="3 4">
    <name type="scientific">Thermoactinomyces daqus</name>
    <dbReference type="NCBI Taxonomy" id="1329516"/>
    <lineage>
        <taxon>Bacteria</taxon>
        <taxon>Bacillati</taxon>
        <taxon>Bacillota</taxon>
        <taxon>Bacilli</taxon>
        <taxon>Bacillales</taxon>
        <taxon>Thermoactinomycetaceae</taxon>
        <taxon>Thermoactinomyces</taxon>
    </lineage>
</organism>
<proteinExistence type="predicted"/>
<keyword evidence="2" id="KW-0472">Membrane</keyword>
<evidence type="ECO:0000256" key="1">
    <source>
        <dbReference type="SAM" id="MobiDB-lite"/>
    </source>
</evidence>
<name>A0A7W1X7D6_9BACL</name>
<dbReference type="Proteomes" id="UP000530514">
    <property type="component" value="Unassembled WGS sequence"/>
</dbReference>
<dbReference type="OrthoDB" id="2660621at2"/>
<protein>
    <submittedName>
        <fullName evidence="3">Uncharacterized protein</fullName>
    </submittedName>
</protein>